<dbReference type="InterPro" id="IPR056699">
    <property type="entry name" value="DUF7797"/>
</dbReference>
<organism evidence="8 9">
    <name type="scientific">Spinacia oleracea</name>
    <name type="common">Spinach</name>
    <dbReference type="NCBI Taxonomy" id="3562"/>
    <lineage>
        <taxon>Eukaryota</taxon>
        <taxon>Viridiplantae</taxon>
        <taxon>Streptophyta</taxon>
        <taxon>Embryophyta</taxon>
        <taxon>Tracheophyta</taxon>
        <taxon>Spermatophyta</taxon>
        <taxon>Magnoliopsida</taxon>
        <taxon>eudicotyledons</taxon>
        <taxon>Gunneridae</taxon>
        <taxon>Pentapetalae</taxon>
        <taxon>Caryophyllales</taxon>
        <taxon>Chenopodiaceae</taxon>
        <taxon>Chenopodioideae</taxon>
        <taxon>Anserineae</taxon>
        <taxon>Spinacia</taxon>
    </lineage>
</organism>
<feature type="compositionally biased region" description="Polar residues" evidence="5">
    <location>
        <begin position="593"/>
        <end position="614"/>
    </location>
</feature>
<dbReference type="InterPro" id="IPR011011">
    <property type="entry name" value="Znf_FYVE_PHD"/>
</dbReference>
<feature type="compositionally biased region" description="Gly residues" evidence="5">
    <location>
        <begin position="27"/>
        <end position="39"/>
    </location>
</feature>
<dbReference type="PROSITE" id="PS50016">
    <property type="entry name" value="ZF_PHD_2"/>
    <property type="match status" value="1"/>
</dbReference>
<dbReference type="SUPFAM" id="SSF57903">
    <property type="entry name" value="FYVE/PHD zinc finger"/>
    <property type="match status" value="1"/>
</dbReference>
<dbReference type="RefSeq" id="XP_056697446.1">
    <property type="nucleotide sequence ID" value="XM_056841468.1"/>
</dbReference>
<feature type="compositionally biased region" description="Polar residues" evidence="5">
    <location>
        <begin position="153"/>
        <end position="165"/>
    </location>
</feature>
<protein>
    <submittedName>
        <fullName evidence="9">Uncharacterized protein isoform X2</fullName>
    </submittedName>
</protein>
<name>A0ABM3RP93_SPIOL</name>
<feature type="domain" description="PHD-type" evidence="6">
    <location>
        <begin position="391"/>
        <end position="443"/>
    </location>
</feature>
<dbReference type="InterPro" id="IPR019786">
    <property type="entry name" value="Zinc_finger_PHD-type_CS"/>
</dbReference>
<evidence type="ECO:0000313" key="8">
    <source>
        <dbReference type="Proteomes" id="UP000813463"/>
    </source>
</evidence>
<dbReference type="InterPro" id="IPR019787">
    <property type="entry name" value="Znf_PHD-finger"/>
</dbReference>
<keyword evidence="2 4" id="KW-0863">Zinc-finger</keyword>
<accession>A0ABM3RP93</accession>
<dbReference type="PANTHER" id="PTHR47527">
    <property type="entry name" value="RING/FYVE/PHD ZINC FINGER SUPERFAMILY PROTEIN"/>
    <property type="match status" value="1"/>
</dbReference>
<evidence type="ECO:0000256" key="2">
    <source>
        <dbReference type="ARBA" id="ARBA00022771"/>
    </source>
</evidence>
<dbReference type="SMART" id="SM00249">
    <property type="entry name" value="PHD"/>
    <property type="match status" value="1"/>
</dbReference>
<dbReference type="CDD" id="cd15489">
    <property type="entry name" value="PHD_SF"/>
    <property type="match status" value="1"/>
</dbReference>
<evidence type="ECO:0000256" key="3">
    <source>
        <dbReference type="ARBA" id="ARBA00022833"/>
    </source>
</evidence>
<dbReference type="Gene3D" id="3.30.40.10">
    <property type="entry name" value="Zinc/RING finger domain, C3HC4 (zinc finger)"/>
    <property type="match status" value="1"/>
</dbReference>
<dbReference type="CDD" id="cd04370">
    <property type="entry name" value="BAH"/>
    <property type="match status" value="1"/>
</dbReference>
<dbReference type="InterPro" id="IPR001965">
    <property type="entry name" value="Znf_PHD"/>
</dbReference>
<feature type="region of interest" description="Disordered" evidence="5">
    <location>
        <begin position="588"/>
        <end position="648"/>
    </location>
</feature>
<dbReference type="PANTHER" id="PTHR47527:SF3">
    <property type="entry name" value="RING_FYVE_PHD ZINC FINGER SUPERFAMILY PROTEIN"/>
    <property type="match status" value="1"/>
</dbReference>
<evidence type="ECO:0000259" key="6">
    <source>
        <dbReference type="PROSITE" id="PS50016"/>
    </source>
</evidence>
<evidence type="ECO:0000256" key="5">
    <source>
        <dbReference type="SAM" id="MobiDB-lite"/>
    </source>
</evidence>
<evidence type="ECO:0000259" key="7">
    <source>
        <dbReference type="PROSITE" id="PS51038"/>
    </source>
</evidence>
<dbReference type="GeneID" id="110793684"/>
<evidence type="ECO:0000313" key="9">
    <source>
        <dbReference type="RefSeq" id="XP_056697446.1"/>
    </source>
</evidence>
<feature type="region of interest" description="Disordered" evidence="5">
    <location>
        <begin position="522"/>
        <end position="564"/>
    </location>
</feature>
<feature type="compositionally biased region" description="Polar residues" evidence="5">
    <location>
        <begin position="227"/>
        <end position="239"/>
    </location>
</feature>
<evidence type="ECO:0000256" key="1">
    <source>
        <dbReference type="ARBA" id="ARBA00022723"/>
    </source>
</evidence>
<feature type="region of interest" description="Disordered" evidence="5">
    <location>
        <begin position="202"/>
        <end position="257"/>
    </location>
</feature>
<feature type="domain" description="BAH" evidence="7">
    <location>
        <begin position="769"/>
        <end position="894"/>
    </location>
</feature>
<keyword evidence="8" id="KW-1185">Reference proteome</keyword>
<feature type="compositionally biased region" description="Polar residues" evidence="5">
    <location>
        <begin position="522"/>
        <end position="537"/>
    </location>
</feature>
<dbReference type="PROSITE" id="PS01359">
    <property type="entry name" value="ZF_PHD_1"/>
    <property type="match status" value="1"/>
</dbReference>
<dbReference type="Gene3D" id="2.30.30.490">
    <property type="match status" value="1"/>
</dbReference>
<feature type="compositionally biased region" description="Basic and acidic residues" evidence="5">
    <location>
        <begin position="243"/>
        <end position="255"/>
    </location>
</feature>
<dbReference type="Pfam" id="PF00628">
    <property type="entry name" value="PHD"/>
    <property type="match status" value="1"/>
</dbReference>
<keyword evidence="1" id="KW-0479">Metal-binding</keyword>
<reference evidence="8" key="1">
    <citation type="journal article" date="2021" name="Nat. Commun.">
        <title>Genomic analyses provide insights into spinach domestication and the genetic basis of agronomic traits.</title>
        <authorList>
            <person name="Cai X."/>
            <person name="Sun X."/>
            <person name="Xu C."/>
            <person name="Sun H."/>
            <person name="Wang X."/>
            <person name="Ge C."/>
            <person name="Zhang Z."/>
            <person name="Wang Q."/>
            <person name="Fei Z."/>
            <person name="Jiao C."/>
            <person name="Wang Q."/>
        </authorList>
    </citation>
    <scope>NUCLEOTIDE SEQUENCE [LARGE SCALE GENOMIC DNA]</scope>
    <source>
        <strain evidence="8">cv. Varoflay</strain>
    </source>
</reference>
<keyword evidence="3" id="KW-0862">Zinc</keyword>
<dbReference type="InterPro" id="IPR013083">
    <property type="entry name" value="Znf_RING/FYVE/PHD"/>
</dbReference>
<gene>
    <name evidence="9" type="primary">LOC110793684</name>
</gene>
<evidence type="ECO:0000256" key="4">
    <source>
        <dbReference type="PROSITE-ProRule" id="PRU00146"/>
    </source>
</evidence>
<feature type="region of interest" description="Disordered" evidence="5">
    <location>
        <begin position="27"/>
        <end position="46"/>
    </location>
</feature>
<sequence length="895" mass="98277">MDDDSVNSGGCGGGTKRMMEIEVAIDSGGGGGGGGGMEIDGGETVTAKRRKKEEVVEMKRVAEIVLVLSALGRMRAGRDPTVAEKAMMAEAREKVVTLCQELAPKDILPTEAFGVVIEDLGLNRLKERVGGFRPTKISISDKIALSKRRPASYPSQRVQTASGAVSENRGPPPTVRVVPSDKVGQMPVSTGTFQPPIPVANPSSAASAPMRFHPPSTEVRPPALSSAVLNNMGRDSTSVMPPRLDRANIRPDVRPNGKALPHVPVSSAANQHMVRTTPVHLRPQTPMQVNLGTKNMVPGQLQVKSESNASLSAPQMTSQSAVAPTPGLVTSHTVPGMRPTMHHPIQGMPFVHAPAVNHHLEVSRIVQKFLTPKVPPRPVWTPPSRDYMNRATSCQFCKLVINEVENMVVCDACEKGFHLGCLQSHNAKSIPRVEWHCPRCISMSNGKPFPPKYGRVTRNMNVPKVLSNTIGVQLPSERKAETMDEKMNQSNAIIERFQDFKTHSKVNQPNAMIDRIQDFKTHSQVSPPNATTNGSQDSKVHSHAAKVAEPSSESNLPHESEMNRNDVSIGIKEDESKLENCSSNMTAAAVEPSLSTSNEPSSDKPSLQVKSEISPSEDRLMSETEPETPEISHANNKLDGLPISSNQNDVDQKVLDNVEIPAHQHCDSNDLPISSNQNDVDQKVLDNVEIPAHQHSDSNGVIETHQCKDDKNDEKDVPKNLVEMERVGDQTEELTDASEICLHSVDWVGDTDRVVDEKKFFRSCRINEIVYQLHDYALLRAGNGKILPVKLQDMWEDQTSLKWLVVHKCYFPDDLPNEVGRPGAPQNNEVYESTHDSTVLAGFVQGPCEVLPFRKFGDEAEKSDQGSPAKDRRQPVFIRNWFYDETRRAFCPNAS</sequence>
<dbReference type="InterPro" id="IPR001025">
    <property type="entry name" value="BAH_dom"/>
</dbReference>
<dbReference type="PROSITE" id="PS51038">
    <property type="entry name" value="BAH"/>
    <property type="match status" value="1"/>
</dbReference>
<proteinExistence type="predicted"/>
<dbReference type="Pfam" id="PF01426">
    <property type="entry name" value="BAH"/>
    <property type="match status" value="1"/>
</dbReference>
<dbReference type="Pfam" id="PF25073">
    <property type="entry name" value="DUF7797"/>
    <property type="match status" value="1"/>
</dbReference>
<feature type="region of interest" description="Disordered" evidence="5">
    <location>
        <begin position="148"/>
        <end position="181"/>
    </location>
</feature>
<reference evidence="9" key="2">
    <citation type="submission" date="2025-08" db="UniProtKB">
        <authorList>
            <consortium name="RefSeq"/>
        </authorList>
    </citation>
    <scope>IDENTIFICATION</scope>
    <source>
        <tissue evidence="9">Leaf</tissue>
    </source>
</reference>
<dbReference type="InterPro" id="IPR043151">
    <property type="entry name" value="BAH_sf"/>
</dbReference>
<dbReference type="Proteomes" id="UP000813463">
    <property type="component" value="Chromosome 4"/>
</dbReference>